<feature type="transmembrane region" description="Helical" evidence="1">
    <location>
        <begin position="113"/>
        <end position="133"/>
    </location>
</feature>
<feature type="transmembrane region" description="Helical" evidence="1">
    <location>
        <begin position="6"/>
        <end position="23"/>
    </location>
</feature>
<evidence type="ECO:0000313" key="3">
    <source>
        <dbReference type="Proteomes" id="UP000623776"/>
    </source>
</evidence>
<keyword evidence="1" id="KW-0812">Transmembrane</keyword>
<organism evidence="2 3">
    <name type="scientific">Vreelandella hamiltonii</name>
    <dbReference type="NCBI Taxonomy" id="502829"/>
    <lineage>
        <taxon>Bacteria</taxon>
        <taxon>Pseudomonadati</taxon>
        <taxon>Pseudomonadota</taxon>
        <taxon>Gammaproteobacteria</taxon>
        <taxon>Oceanospirillales</taxon>
        <taxon>Halomonadaceae</taxon>
        <taxon>Vreelandella</taxon>
    </lineage>
</organism>
<dbReference type="EMBL" id="BMXN01000015">
    <property type="protein sequence ID" value="GGW32395.1"/>
    <property type="molecule type" value="Genomic_DNA"/>
</dbReference>
<protein>
    <recommendedName>
        <fullName evidence="4">ZIP Zinc transporter</fullName>
    </recommendedName>
</protein>
<feature type="transmembrane region" description="Helical" evidence="1">
    <location>
        <begin position="139"/>
        <end position="161"/>
    </location>
</feature>
<dbReference type="AlphaFoldDB" id="A0A8H9M1B9"/>
<reference evidence="3" key="1">
    <citation type="journal article" date="2019" name="Int. J. Syst. Evol. Microbiol.">
        <title>The Global Catalogue of Microorganisms (GCM) 10K type strain sequencing project: providing services to taxonomists for standard genome sequencing and annotation.</title>
        <authorList>
            <consortium name="The Broad Institute Genomics Platform"/>
            <consortium name="The Broad Institute Genome Sequencing Center for Infectious Disease"/>
            <person name="Wu L."/>
            <person name="Ma J."/>
        </authorList>
    </citation>
    <scope>NUCLEOTIDE SEQUENCE [LARGE SCALE GENOMIC DNA]</scope>
    <source>
        <strain evidence="3">KCTC 22154</strain>
    </source>
</reference>
<keyword evidence="3" id="KW-1185">Reference proteome</keyword>
<gene>
    <name evidence="2" type="ORF">GCM10007157_25200</name>
</gene>
<feature type="transmembrane region" description="Helical" evidence="1">
    <location>
        <begin position="173"/>
        <end position="190"/>
    </location>
</feature>
<keyword evidence="1" id="KW-0472">Membrane</keyword>
<evidence type="ECO:0008006" key="4">
    <source>
        <dbReference type="Google" id="ProtNLM"/>
    </source>
</evidence>
<dbReference type="Proteomes" id="UP000623776">
    <property type="component" value="Unassembled WGS sequence"/>
</dbReference>
<sequence>MTMAQQLAFALGLAAIHLFAGRLQRLNALPRSAWLSFAGGVSVGYVFIHIFPALSDAHDTITEHGPLFILEHNAYLTALVGLGVFYGLEQLAKVYSHRDTPQKRVSLGKLRGVFWIHIGSFALYNLLIGYLLVYRDNQLPEALFFFLAMGFHFLVNDHGLVQHHRQRYLMKGRWVLAAAVFVGWLIGHAIQLTDALISLLYAFVAGGLVLNVLKEELPEDRHSRFLPFAGGAAVCAGLLMFA</sequence>
<keyword evidence="1" id="KW-1133">Transmembrane helix</keyword>
<accession>A0A8H9M1B9</accession>
<evidence type="ECO:0000256" key="1">
    <source>
        <dbReference type="SAM" id="Phobius"/>
    </source>
</evidence>
<evidence type="ECO:0000313" key="2">
    <source>
        <dbReference type="EMBL" id="GGW32395.1"/>
    </source>
</evidence>
<feature type="transmembrane region" description="Helical" evidence="1">
    <location>
        <begin position="35"/>
        <end position="54"/>
    </location>
</feature>
<proteinExistence type="predicted"/>
<feature type="transmembrane region" description="Helical" evidence="1">
    <location>
        <begin position="196"/>
        <end position="213"/>
    </location>
</feature>
<feature type="transmembrane region" description="Helical" evidence="1">
    <location>
        <begin position="225"/>
        <end position="241"/>
    </location>
</feature>
<feature type="transmembrane region" description="Helical" evidence="1">
    <location>
        <begin position="74"/>
        <end position="92"/>
    </location>
</feature>
<name>A0A8H9M1B9_9GAMM</name>
<comment type="caution">
    <text evidence="2">The sequence shown here is derived from an EMBL/GenBank/DDBJ whole genome shotgun (WGS) entry which is preliminary data.</text>
</comment>